<dbReference type="Proteomes" id="UP000008063">
    <property type="component" value="Unassembled WGS sequence"/>
</dbReference>
<feature type="compositionally biased region" description="Low complexity" evidence="3">
    <location>
        <begin position="144"/>
        <end position="165"/>
    </location>
</feature>
<comment type="similarity">
    <text evidence="1">Belongs to the SWC5 family.</text>
</comment>
<feature type="region of interest" description="Disordered" evidence="3">
    <location>
        <begin position="1"/>
        <end position="58"/>
    </location>
</feature>
<dbReference type="HOGENOM" id="CLU_083063_0_0_1"/>
<feature type="region of interest" description="Disordered" evidence="3">
    <location>
        <begin position="105"/>
        <end position="186"/>
    </location>
</feature>
<name>F8PJP7_SERL3</name>
<feature type="domain" description="BCNT-C" evidence="4">
    <location>
        <begin position="171"/>
        <end position="254"/>
    </location>
</feature>
<dbReference type="AlphaFoldDB" id="F8PJP7"/>
<protein>
    <recommendedName>
        <fullName evidence="2">SWR1-complex protein 5</fullName>
    </recommendedName>
</protein>
<evidence type="ECO:0000256" key="1">
    <source>
        <dbReference type="ARBA" id="ARBA00010465"/>
    </source>
</evidence>
<dbReference type="PANTHER" id="PTHR48407:SF1">
    <property type="entry name" value="CRANIOFACIAL DEVELOPMENT PROTEIN 1"/>
    <property type="match status" value="1"/>
</dbReference>
<gene>
    <name evidence="5" type="ORF">SERLA73DRAFT_149756</name>
</gene>
<dbReference type="GO" id="GO:0000812">
    <property type="term" value="C:Swr1 complex"/>
    <property type="evidence" value="ECO:0007669"/>
    <property type="project" value="TreeGrafter"/>
</dbReference>
<dbReference type="Pfam" id="PF07572">
    <property type="entry name" value="BCNT"/>
    <property type="match status" value="1"/>
</dbReference>
<dbReference type="PANTHER" id="PTHR48407">
    <property type="entry name" value="CRANIOFACIAL DEVELOPMENT PROTEIN 1"/>
    <property type="match status" value="1"/>
</dbReference>
<sequence length="255" mass="28205">MAAPPPPLRDDSDSEDDDYVPPVEDDSESSDDESPEAKRVKLNEPESEEEQARKKRDREALWADFQASVSNSTAIKVEEPPKKLVKVEKRYLFAGKEVVEILQVPEDSADAKKWPLWSPPNDVTSRPTTESTDASMCDREDPGIAIIAASVPASSSPSSPSATLPPKRPGPRKRTTLAGLPTPGAQKAKKLTTLDKSAMDWRTHVNSELGTGMKDELEANRRGGGYLEKVEFLRRVENRKEDALEASKSTKRRRV</sequence>
<dbReference type="InParanoid" id="F8PJP7"/>
<dbReference type="PROSITE" id="PS51279">
    <property type="entry name" value="BCNT_C"/>
    <property type="match status" value="1"/>
</dbReference>
<reference evidence="6" key="1">
    <citation type="journal article" date="2011" name="Science">
        <title>The plant cell wall-decomposing machinery underlies the functional diversity of forest fungi.</title>
        <authorList>
            <person name="Eastwood D.C."/>
            <person name="Floudas D."/>
            <person name="Binder M."/>
            <person name="Majcherczyk A."/>
            <person name="Schneider P."/>
            <person name="Aerts A."/>
            <person name="Asiegbu F.O."/>
            <person name="Baker S.E."/>
            <person name="Barry K."/>
            <person name="Bendiksby M."/>
            <person name="Blumentritt M."/>
            <person name="Coutinho P.M."/>
            <person name="Cullen D."/>
            <person name="de Vries R.P."/>
            <person name="Gathman A."/>
            <person name="Goodell B."/>
            <person name="Henrissat B."/>
            <person name="Ihrmark K."/>
            <person name="Kauserud H."/>
            <person name="Kohler A."/>
            <person name="LaButti K."/>
            <person name="Lapidus A."/>
            <person name="Lavin J.L."/>
            <person name="Lee Y.-H."/>
            <person name="Lindquist E."/>
            <person name="Lilly W."/>
            <person name="Lucas S."/>
            <person name="Morin E."/>
            <person name="Murat C."/>
            <person name="Oguiza J.A."/>
            <person name="Park J."/>
            <person name="Pisabarro A.G."/>
            <person name="Riley R."/>
            <person name="Rosling A."/>
            <person name="Salamov A."/>
            <person name="Schmidt O."/>
            <person name="Schmutz J."/>
            <person name="Skrede I."/>
            <person name="Stenlid J."/>
            <person name="Wiebenga A."/>
            <person name="Xie X."/>
            <person name="Kuees U."/>
            <person name="Hibbett D.S."/>
            <person name="Hoffmeister D."/>
            <person name="Hoegberg N."/>
            <person name="Martin F."/>
            <person name="Grigoriev I.V."/>
            <person name="Watkinson S.C."/>
        </authorList>
    </citation>
    <scope>NUCLEOTIDE SEQUENCE [LARGE SCALE GENOMIC DNA]</scope>
    <source>
        <strain evidence="6">strain S7.3</strain>
    </source>
</reference>
<evidence type="ECO:0000256" key="2">
    <source>
        <dbReference type="ARBA" id="ARBA00019138"/>
    </source>
</evidence>
<dbReference type="InterPro" id="IPR011421">
    <property type="entry name" value="BCNT-C"/>
</dbReference>
<dbReference type="EMBL" id="GL945475">
    <property type="protein sequence ID" value="EGO03457.1"/>
    <property type="molecule type" value="Genomic_DNA"/>
</dbReference>
<keyword evidence="6" id="KW-1185">Reference proteome</keyword>
<feature type="compositionally biased region" description="Acidic residues" evidence="3">
    <location>
        <begin position="12"/>
        <end position="34"/>
    </location>
</feature>
<dbReference type="OMA" id="AKKWPLW"/>
<feature type="compositionally biased region" description="Basic and acidic residues" evidence="3">
    <location>
        <begin position="35"/>
        <end position="44"/>
    </location>
</feature>
<proteinExistence type="inferred from homology"/>
<feature type="compositionally biased region" description="Polar residues" evidence="3">
    <location>
        <begin position="121"/>
        <end position="134"/>
    </location>
</feature>
<accession>F8PJP7</accession>
<dbReference type="STRING" id="936435.F8PJP7"/>
<dbReference type="InterPro" id="IPR027124">
    <property type="entry name" value="Swc5/CFDP1/2"/>
</dbReference>
<organism evidence="6">
    <name type="scientific">Serpula lacrymans var. lacrymans (strain S7.3)</name>
    <name type="common">Dry rot fungus</name>
    <dbReference type="NCBI Taxonomy" id="936435"/>
    <lineage>
        <taxon>Eukaryota</taxon>
        <taxon>Fungi</taxon>
        <taxon>Dikarya</taxon>
        <taxon>Basidiomycota</taxon>
        <taxon>Agaricomycotina</taxon>
        <taxon>Agaricomycetes</taxon>
        <taxon>Agaricomycetidae</taxon>
        <taxon>Boletales</taxon>
        <taxon>Coniophorineae</taxon>
        <taxon>Serpulaceae</taxon>
        <taxon>Serpula</taxon>
    </lineage>
</organism>
<dbReference type="OrthoDB" id="445677at2759"/>
<evidence type="ECO:0000313" key="5">
    <source>
        <dbReference type="EMBL" id="EGO03457.1"/>
    </source>
</evidence>
<evidence type="ECO:0000259" key="4">
    <source>
        <dbReference type="PROSITE" id="PS51279"/>
    </source>
</evidence>
<evidence type="ECO:0000256" key="3">
    <source>
        <dbReference type="SAM" id="MobiDB-lite"/>
    </source>
</evidence>
<evidence type="ECO:0000313" key="6">
    <source>
        <dbReference type="Proteomes" id="UP000008063"/>
    </source>
</evidence>